<proteinExistence type="predicted"/>
<evidence type="ECO:0000256" key="1">
    <source>
        <dbReference type="SAM" id="Coils"/>
    </source>
</evidence>
<organism evidence="4 5">
    <name type="scientific">Mesobacillus foraminis</name>
    <dbReference type="NCBI Taxonomy" id="279826"/>
    <lineage>
        <taxon>Bacteria</taxon>
        <taxon>Bacillati</taxon>
        <taxon>Bacillota</taxon>
        <taxon>Bacilli</taxon>
        <taxon>Bacillales</taxon>
        <taxon>Bacillaceae</taxon>
        <taxon>Mesobacillus</taxon>
    </lineage>
</organism>
<dbReference type="PANTHER" id="PTHR38032:SF1">
    <property type="entry name" value="RNA-BINDING PROTEIN KHPB N-TERMINAL DOMAIN-CONTAINING PROTEIN"/>
    <property type="match status" value="1"/>
</dbReference>
<evidence type="ECO:0000259" key="3">
    <source>
        <dbReference type="Pfam" id="PF20250"/>
    </source>
</evidence>
<dbReference type="InterPro" id="IPR005646">
    <property type="entry name" value="FapA"/>
</dbReference>
<feature type="compositionally biased region" description="Polar residues" evidence="2">
    <location>
        <begin position="1"/>
        <end position="14"/>
    </location>
</feature>
<dbReference type="AlphaFoldDB" id="A0A4R2BGF9"/>
<evidence type="ECO:0000313" key="5">
    <source>
        <dbReference type="Proteomes" id="UP000295689"/>
    </source>
</evidence>
<dbReference type="InterPro" id="IPR046866">
    <property type="entry name" value="FapA_N"/>
</dbReference>
<comment type="caution">
    <text evidence="4">The sequence shown here is derived from an EMBL/GenBank/DDBJ whole genome shotgun (WGS) entry which is preliminary data.</text>
</comment>
<keyword evidence="1" id="KW-0175">Coiled coil</keyword>
<protein>
    <recommendedName>
        <fullName evidence="3">Flagellar Assembly Protein A N-terminal region domain-containing protein</fullName>
    </recommendedName>
</protein>
<dbReference type="EMBL" id="SLVV01000005">
    <property type="protein sequence ID" value="TCN25593.1"/>
    <property type="molecule type" value="Genomic_DNA"/>
</dbReference>
<feature type="coiled-coil region" evidence="1">
    <location>
        <begin position="259"/>
        <end position="286"/>
    </location>
</feature>
<feature type="region of interest" description="Disordered" evidence="2">
    <location>
        <begin position="1"/>
        <end position="27"/>
    </location>
</feature>
<name>A0A4R2BGF9_9BACI</name>
<sequence>MQQQSPPGNGTEGMTVSGKPIPARKGKRLKIKPGNHVLVNGSSLYAAIDGLVSITHNSVSVNPIYEVDGNLDLRTGNLNFPGSIVIRGNVPGGYVLKAGGDIIISGMAEGSTVKAGGNIHVAGGIAGGNKGSYASGGNIRAAYLNQAEVIASGDVMIDSYILNSRVMAGGSINCPDGKAVGGILTSGRNILCKDLGNRLYAKTEVAIGWDPLLEKQRKVLYKERQAAKESLVKIDIIEAKLLEAVHQAMRMTDEKARLLSKQRATRQQLEGHIRLIENQLEEINVEQKENMKSILSVRGTIYPNTKVYFGRYSYKVNQLFSSVQFHLDKSEIIIKPIQIFPG</sequence>
<dbReference type="PANTHER" id="PTHR38032">
    <property type="entry name" value="POLYMERASE-RELATED"/>
    <property type="match status" value="1"/>
</dbReference>
<dbReference type="Pfam" id="PF20250">
    <property type="entry name" value="FapA_N"/>
    <property type="match status" value="1"/>
</dbReference>
<dbReference type="Proteomes" id="UP000295689">
    <property type="component" value="Unassembled WGS sequence"/>
</dbReference>
<evidence type="ECO:0000313" key="4">
    <source>
        <dbReference type="EMBL" id="TCN25593.1"/>
    </source>
</evidence>
<evidence type="ECO:0000256" key="2">
    <source>
        <dbReference type="SAM" id="MobiDB-lite"/>
    </source>
</evidence>
<feature type="domain" description="Flagellar Assembly Protein A N-terminal region" evidence="3">
    <location>
        <begin position="5"/>
        <end position="56"/>
    </location>
</feature>
<gene>
    <name evidence="4" type="ORF">EV146_105251</name>
</gene>
<keyword evidence="5" id="KW-1185">Reference proteome</keyword>
<dbReference type="InterPro" id="IPR046865">
    <property type="entry name" value="FapA_b_solenoid"/>
</dbReference>
<accession>A0A4R2BGF9</accession>
<dbReference type="Pfam" id="PF03961">
    <property type="entry name" value="FapA"/>
    <property type="match status" value="1"/>
</dbReference>
<reference evidence="4 5" key="1">
    <citation type="journal article" date="2015" name="Stand. Genomic Sci.">
        <title>Genomic Encyclopedia of Bacterial and Archaeal Type Strains, Phase III: the genomes of soil and plant-associated and newly described type strains.</title>
        <authorList>
            <person name="Whitman W.B."/>
            <person name="Woyke T."/>
            <person name="Klenk H.P."/>
            <person name="Zhou Y."/>
            <person name="Lilburn T.G."/>
            <person name="Beck B.J."/>
            <person name="De Vos P."/>
            <person name="Vandamme P."/>
            <person name="Eisen J.A."/>
            <person name="Garrity G."/>
            <person name="Hugenholtz P."/>
            <person name="Kyrpides N.C."/>
        </authorList>
    </citation>
    <scope>NUCLEOTIDE SEQUENCE [LARGE SCALE GENOMIC DNA]</scope>
    <source>
        <strain evidence="4 5">CV53</strain>
    </source>
</reference>